<evidence type="ECO:0000256" key="1">
    <source>
        <dbReference type="SAM" id="Phobius"/>
    </source>
</evidence>
<gene>
    <name evidence="2" type="ORF">HK097_002153</name>
</gene>
<evidence type="ECO:0000313" key="2">
    <source>
        <dbReference type="EMBL" id="KAJ3041896.1"/>
    </source>
</evidence>
<evidence type="ECO:0000313" key="3">
    <source>
        <dbReference type="Proteomes" id="UP001212841"/>
    </source>
</evidence>
<proteinExistence type="predicted"/>
<feature type="transmembrane region" description="Helical" evidence="1">
    <location>
        <begin position="248"/>
        <end position="272"/>
    </location>
</feature>
<dbReference type="EMBL" id="JADGJD010001454">
    <property type="protein sequence ID" value="KAJ3041896.1"/>
    <property type="molecule type" value="Genomic_DNA"/>
</dbReference>
<comment type="caution">
    <text evidence="2">The sequence shown here is derived from an EMBL/GenBank/DDBJ whole genome shotgun (WGS) entry which is preliminary data.</text>
</comment>
<feature type="transmembrane region" description="Helical" evidence="1">
    <location>
        <begin position="208"/>
        <end position="228"/>
    </location>
</feature>
<name>A0AAD5S5R2_9FUNG</name>
<dbReference type="Proteomes" id="UP001212841">
    <property type="component" value="Unassembled WGS sequence"/>
</dbReference>
<keyword evidence="1" id="KW-1133">Transmembrane helix</keyword>
<sequence>MSNTPWDQPPRIRSSFDLELRLSFDKSPLTRPSNNLHKEAQDWFEEAKQRTIERQKVAENAKKYPPPSFSDNHPINITYPEAAKSPHNSPDFLQQKRPMGPRPDIGYAMKDPVGFGNNNLGYKSSTPIYKQPRYYLSLITLLLSLSTLSIYILLLKSPTQPPPTSITLSTPYLPLASVLSTLLSILSIAMYLIYPLGYGTPFRVFDGIFSSVLEVIVHLGAVVLWGFALYKAVALGECAVDAGNTCLVATMVVVLGGVAGFLMVGGALVRGWEVVGSGMFRRALERR</sequence>
<dbReference type="AlphaFoldDB" id="A0AAD5S5R2"/>
<accession>A0AAD5S5R2</accession>
<organism evidence="2 3">
    <name type="scientific">Rhizophlyctis rosea</name>
    <dbReference type="NCBI Taxonomy" id="64517"/>
    <lineage>
        <taxon>Eukaryota</taxon>
        <taxon>Fungi</taxon>
        <taxon>Fungi incertae sedis</taxon>
        <taxon>Chytridiomycota</taxon>
        <taxon>Chytridiomycota incertae sedis</taxon>
        <taxon>Chytridiomycetes</taxon>
        <taxon>Rhizophlyctidales</taxon>
        <taxon>Rhizophlyctidaceae</taxon>
        <taxon>Rhizophlyctis</taxon>
    </lineage>
</organism>
<feature type="transmembrane region" description="Helical" evidence="1">
    <location>
        <begin position="134"/>
        <end position="155"/>
    </location>
</feature>
<keyword evidence="3" id="KW-1185">Reference proteome</keyword>
<keyword evidence="1" id="KW-0472">Membrane</keyword>
<reference evidence="2" key="1">
    <citation type="submission" date="2020-05" db="EMBL/GenBank/DDBJ databases">
        <title>Phylogenomic resolution of chytrid fungi.</title>
        <authorList>
            <person name="Stajich J.E."/>
            <person name="Amses K."/>
            <person name="Simmons R."/>
            <person name="Seto K."/>
            <person name="Myers J."/>
            <person name="Bonds A."/>
            <person name="Quandt C.A."/>
            <person name="Barry K."/>
            <person name="Liu P."/>
            <person name="Grigoriev I."/>
            <person name="Longcore J.E."/>
            <person name="James T.Y."/>
        </authorList>
    </citation>
    <scope>NUCLEOTIDE SEQUENCE</scope>
    <source>
        <strain evidence="2">JEL0318</strain>
    </source>
</reference>
<protein>
    <submittedName>
        <fullName evidence="2">Uncharacterized protein</fullName>
    </submittedName>
</protein>
<keyword evidence="1" id="KW-0812">Transmembrane</keyword>
<feature type="transmembrane region" description="Helical" evidence="1">
    <location>
        <begin position="175"/>
        <end position="196"/>
    </location>
</feature>